<name>A0A7Y2E576_UNCEI</name>
<accession>A0A7Y2E576</accession>
<reference evidence="2 3" key="1">
    <citation type="submission" date="2020-03" db="EMBL/GenBank/DDBJ databases">
        <title>Metabolic flexibility allows generalist bacteria to become dominant in a frequently disturbed ecosystem.</title>
        <authorList>
            <person name="Chen Y.-J."/>
            <person name="Leung P.M."/>
            <person name="Bay S.K."/>
            <person name="Hugenholtz P."/>
            <person name="Kessler A.J."/>
            <person name="Shelley G."/>
            <person name="Waite D.W."/>
            <person name="Cook P.L."/>
            <person name="Greening C."/>
        </authorList>
    </citation>
    <scope>NUCLEOTIDE SEQUENCE [LARGE SCALE GENOMIC DNA]</scope>
    <source>
        <strain evidence="2">SS_bin_28</strain>
    </source>
</reference>
<protein>
    <recommendedName>
        <fullName evidence="1">Gp5/Type VI secretion system Vgr protein OB-fold domain-containing protein</fullName>
    </recommendedName>
</protein>
<proteinExistence type="predicted"/>
<organism evidence="2 3">
    <name type="scientific">Eiseniibacteriota bacterium</name>
    <dbReference type="NCBI Taxonomy" id="2212470"/>
    <lineage>
        <taxon>Bacteria</taxon>
        <taxon>Candidatus Eiseniibacteriota</taxon>
    </lineage>
</organism>
<dbReference type="Pfam" id="PF04717">
    <property type="entry name" value="Phage_base_V"/>
    <property type="match status" value="1"/>
</dbReference>
<evidence type="ECO:0000259" key="1">
    <source>
        <dbReference type="Pfam" id="PF04717"/>
    </source>
</evidence>
<evidence type="ECO:0000313" key="2">
    <source>
        <dbReference type="EMBL" id="NNF05351.1"/>
    </source>
</evidence>
<dbReference type="Proteomes" id="UP000547674">
    <property type="component" value="Unassembled WGS sequence"/>
</dbReference>
<gene>
    <name evidence="2" type="ORF">HKN21_01190</name>
</gene>
<dbReference type="EMBL" id="JABDJR010000040">
    <property type="protein sequence ID" value="NNF05351.1"/>
    <property type="molecule type" value="Genomic_DNA"/>
</dbReference>
<dbReference type="InterPro" id="IPR006531">
    <property type="entry name" value="Gp5/Vgr_OB"/>
</dbReference>
<comment type="caution">
    <text evidence="2">The sequence shown here is derived from an EMBL/GenBank/DDBJ whole genome shotgun (WGS) entry which is preliminary data.</text>
</comment>
<dbReference type="AlphaFoldDB" id="A0A7Y2E576"/>
<feature type="domain" description="Gp5/Type VI secretion system Vgr protein OB-fold" evidence="1">
    <location>
        <begin position="73"/>
        <end position="101"/>
    </location>
</feature>
<evidence type="ECO:0000313" key="3">
    <source>
        <dbReference type="Proteomes" id="UP000547674"/>
    </source>
</evidence>
<sequence length="164" mass="18319">MPTYTMFKRDGTPLRATASVSGWEFEVTEQPPGSRPSSGRSVVHELTHVQQNQNARHHTSQHNQSDLEFLVSRAERLGKERGSFYLPEVDDEVLVMFASGNGLFGGFELTPKGSRQGSGYGFGRVNRATFCLKIKRKGRDSLSLNILAAGDAKFERDRRVLNVF</sequence>